<proteinExistence type="predicted"/>
<accession>A0ABW5YPK0</accession>
<dbReference type="EMBL" id="JBHUPE010000001">
    <property type="protein sequence ID" value="MFD2902307.1"/>
    <property type="molecule type" value="Genomic_DNA"/>
</dbReference>
<evidence type="ECO:0000313" key="2">
    <source>
        <dbReference type="Proteomes" id="UP001597509"/>
    </source>
</evidence>
<organism evidence="1 2">
    <name type="scientific">Sphingobacterium anhuiense</name>
    <dbReference type="NCBI Taxonomy" id="493780"/>
    <lineage>
        <taxon>Bacteria</taxon>
        <taxon>Pseudomonadati</taxon>
        <taxon>Bacteroidota</taxon>
        <taxon>Sphingobacteriia</taxon>
        <taxon>Sphingobacteriales</taxon>
        <taxon>Sphingobacteriaceae</taxon>
        <taxon>Sphingobacterium</taxon>
    </lineage>
</organism>
<comment type="caution">
    <text evidence="1">The sequence shown here is derived from an EMBL/GenBank/DDBJ whole genome shotgun (WGS) entry which is preliminary data.</text>
</comment>
<sequence length="669" mass="75529">MANQFLIKNTMADMRNLSAMEITSLQGPTPTYTGVQLLGYYEKGDTPAPINYFLTNSNSLDDGGSLIAINSIKLKISKLDLVDVRYFGLFPKTESNHIKFTNCCNYVINNGGYVWIDRLNETYNFKYTARVILEKDKAQSLSIRSNGAIIKLDQKLIASETIWKTTQNRENILFSIGTPAKWPINNVDEAFNYNLKHEVSIEGLNFDCSVYNAERSETIYNNDLISPIQISAEKIILKSINTNGGIGSCYKILGAKYFEASKVNVFDYGSRDKKLVNGKTELGDSYGDGFHFMGSKENAVYSLYDCKLHGKLSNSGTFSRAGIVFEFMKSYQKESIFNIYGGEIKNFAKGIHTELSGIWNINFNNVNISNLDTLSTQASATSFFHFNNCNIELSETDGLEAGLNITSINIKFGDGYVIFNGGTVIVNPKLNAIKHIVLGSAESFNNTYFDFKKQNVNFYDGAKNVSFNSCIFKNFGSANIKFDSFYGYTQWSNDFYLNNCIFQIPDNFYIRSTFKNVFFHNCISSSKVQSMTSGNMTSFNSISNFDIKKDTNFQIYIPYNGADIDLNDYIPSAIRENKNDFKAIVLGTDLADSLGRGFNNLKEIVRKEQGYVLMAPYWYPYGDSGYWQFTMEKKGNMGSYDINSINAGQTWPVNNIGQKVRGLYLYIWQ</sequence>
<dbReference type="Proteomes" id="UP001597509">
    <property type="component" value="Unassembled WGS sequence"/>
</dbReference>
<reference evidence="2" key="1">
    <citation type="journal article" date="2019" name="Int. J. Syst. Evol. Microbiol.">
        <title>The Global Catalogue of Microorganisms (GCM) 10K type strain sequencing project: providing services to taxonomists for standard genome sequencing and annotation.</title>
        <authorList>
            <consortium name="The Broad Institute Genomics Platform"/>
            <consortium name="The Broad Institute Genome Sequencing Center for Infectious Disease"/>
            <person name="Wu L."/>
            <person name="Ma J."/>
        </authorList>
    </citation>
    <scope>NUCLEOTIDE SEQUENCE [LARGE SCALE GENOMIC DNA]</scope>
    <source>
        <strain evidence="2">KCTC 22209</strain>
    </source>
</reference>
<keyword evidence="2" id="KW-1185">Reference proteome</keyword>
<evidence type="ECO:0000313" key="1">
    <source>
        <dbReference type="EMBL" id="MFD2902307.1"/>
    </source>
</evidence>
<name>A0ABW5YPK0_9SPHI</name>
<gene>
    <name evidence="1" type="ORF">ACFS6I_00095</name>
</gene>
<dbReference type="RefSeq" id="WP_380917227.1">
    <property type="nucleotide sequence ID" value="NZ_JBHUPE010000001.1"/>
</dbReference>
<protein>
    <submittedName>
        <fullName evidence="1">Uncharacterized protein</fullName>
    </submittedName>
</protein>